<evidence type="ECO:0000313" key="9">
    <source>
        <dbReference type="EMBL" id="PQV62710.1"/>
    </source>
</evidence>
<evidence type="ECO:0000256" key="4">
    <source>
        <dbReference type="ARBA" id="ARBA00022692"/>
    </source>
</evidence>
<evidence type="ECO:0000256" key="7">
    <source>
        <dbReference type="SAM" id="Phobius"/>
    </source>
</evidence>
<feature type="transmembrane region" description="Helical" evidence="7">
    <location>
        <begin position="68"/>
        <end position="88"/>
    </location>
</feature>
<sequence>MPEVTAATTVAAHDLSRVFIELGVAIIGLAVLTRLSSRFGFSTIPLYLLAGLAFGNGGLVPLRFSQDIVHIGGEIGVLLLLFMLGLEYTGSELGGNLRSGLAAGGVDFALNFSPGLVVGLLLRWSPLAAGLLGGVTWISSSGVIARVLSELGRMNNPETRIILSVLVLEDLAMAVYLPLVAVLLIGQGFVAGALSISVALLTVSVVLFVAVHYGATLSRWVAHESDEVILFSTLGLVLLVAGVAQRLQVSAAIGAFLVGIALSGPIVKQTERLIGPLRDLFAATFFLFFGLQIDPATLPPVLLLAIFLGLVTTGTKLYSGFWAARRAGIEASGSWRAGAALVARGEFSIVIAGLGAGIEPRLGHCRWLTSYFWLSWGRFWRAASNR</sequence>
<organism evidence="9 10">
    <name type="scientific">Abditibacterium utsteinense</name>
    <dbReference type="NCBI Taxonomy" id="1960156"/>
    <lineage>
        <taxon>Bacteria</taxon>
        <taxon>Pseudomonadati</taxon>
        <taxon>Abditibacteriota</taxon>
        <taxon>Abditibacteriia</taxon>
        <taxon>Abditibacteriales</taxon>
        <taxon>Abditibacteriaceae</taxon>
        <taxon>Abditibacterium</taxon>
    </lineage>
</organism>
<feature type="transmembrane region" description="Helical" evidence="7">
    <location>
        <begin position="301"/>
        <end position="319"/>
    </location>
</feature>
<dbReference type="PANTHER" id="PTHR42751:SF6">
    <property type="entry name" value="CONSERVED INTEGRAL MEMBRANE TRANSPORT PROTEIN-RELATED"/>
    <property type="match status" value="1"/>
</dbReference>
<dbReference type="Proteomes" id="UP000237684">
    <property type="component" value="Unassembled WGS sequence"/>
</dbReference>
<feature type="transmembrane region" description="Helical" evidence="7">
    <location>
        <begin position="161"/>
        <end position="185"/>
    </location>
</feature>
<keyword evidence="3" id="KW-0813">Transport</keyword>
<feature type="transmembrane region" description="Helical" evidence="7">
    <location>
        <begin position="279"/>
        <end position="295"/>
    </location>
</feature>
<evidence type="ECO:0000256" key="5">
    <source>
        <dbReference type="ARBA" id="ARBA00022989"/>
    </source>
</evidence>
<evidence type="ECO:0000256" key="3">
    <source>
        <dbReference type="ARBA" id="ARBA00022448"/>
    </source>
</evidence>
<feature type="domain" description="Cation/H+ exchanger transmembrane" evidence="8">
    <location>
        <begin position="29"/>
        <end position="355"/>
    </location>
</feature>
<evidence type="ECO:0000259" key="8">
    <source>
        <dbReference type="Pfam" id="PF00999"/>
    </source>
</evidence>
<evidence type="ECO:0000256" key="6">
    <source>
        <dbReference type="ARBA" id="ARBA00023136"/>
    </source>
</evidence>
<dbReference type="GO" id="GO:0016020">
    <property type="term" value="C:membrane"/>
    <property type="evidence" value="ECO:0007669"/>
    <property type="project" value="UniProtKB-SubCell"/>
</dbReference>
<dbReference type="EMBL" id="NIGF01000024">
    <property type="protein sequence ID" value="PQV62710.1"/>
    <property type="molecule type" value="Genomic_DNA"/>
</dbReference>
<dbReference type="FunCoup" id="A0A2S8SPI6">
    <property type="interactions" value="287"/>
</dbReference>
<feature type="transmembrane region" description="Helical" evidence="7">
    <location>
        <begin position="15"/>
        <end position="32"/>
    </location>
</feature>
<gene>
    <name evidence="9" type="ORF">B1R32_12426</name>
</gene>
<keyword evidence="10" id="KW-1185">Reference proteome</keyword>
<evidence type="ECO:0000256" key="1">
    <source>
        <dbReference type="ARBA" id="ARBA00004141"/>
    </source>
</evidence>
<feature type="transmembrane region" description="Helical" evidence="7">
    <location>
        <begin position="100"/>
        <end position="122"/>
    </location>
</feature>
<dbReference type="InterPro" id="IPR038770">
    <property type="entry name" value="Na+/solute_symporter_sf"/>
</dbReference>
<keyword evidence="5 7" id="KW-1133">Transmembrane helix</keyword>
<dbReference type="InterPro" id="IPR006153">
    <property type="entry name" value="Cation/H_exchanger_TM"/>
</dbReference>
<feature type="transmembrane region" description="Helical" evidence="7">
    <location>
        <begin position="44"/>
        <end position="62"/>
    </location>
</feature>
<comment type="similarity">
    <text evidence="2">Belongs to the monovalent cation:proton antiporter 2 (CPA2) transporter (TC 2.A.37) family.</text>
</comment>
<dbReference type="Pfam" id="PF00999">
    <property type="entry name" value="Na_H_Exchanger"/>
    <property type="match status" value="1"/>
</dbReference>
<feature type="transmembrane region" description="Helical" evidence="7">
    <location>
        <begin position="128"/>
        <end position="149"/>
    </location>
</feature>
<comment type="caution">
    <text evidence="9">The sequence shown here is derived from an EMBL/GenBank/DDBJ whole genome shotgun (WGS) entry which is preliminary data.</text>
</comment>
<dbReference type="PANTHER" id="PTHR42751">
    <property type="entry name" value="SODIUM/HYDROGEN EXCHANGER FAMILY/TRKA DOMAIN PROTEIN"/>
    <property type="match status" value="1"/>
</dbReference>
<feature type="transmembrane region" description="Helical" evidence="7">
    <location>
        <begin position="191"/>
        <end position="215"/>
    </location>
</feature>
<dbReference type="GO" id="GO:0015297">
    <property type="term" value="F:antiporter activity"/>
    <property type="evidence" value="ECO:0007669"/>
    <property type="project" value="InterPro"/>
</dbReference>
<evidence type="ECO:0000256" key="2">
    <source>
        <dbReference type="ARBA" id="ARBA00005551"/>
    </source>
</evidence>
<keyword evidence="6 7" id="KW-0472">Membrane</keyword>
<keyword evidence="4 7" id="KW-0812">Transmembrane</keyword>
<dbReference type="GO" id="GO:1902600">
    <property type="term" value="P:proton transmembrane transport"/>
    <property type="evidence" value="ECO:0007669"/>
    <property type="project" value="InterPro"/>
</dbReference>
<feature type="transmembrane region" description="Helical" evidence="7">
    <location>
        <begin position="227"/>
        <end position="244"/>
    </location>
</feature>
<dbReference type="AlphaFoldDB" id="A0A2S8SPI6"/>
<evidence type="ECO:0000313" key="10">
    <source>
        <dbReference type="Proteomes" id="UP000237684"/>
    </source>
</evidence>
<feature type="transmembrane region" description="Helical" evidence="7">
    <location>
        <begin position="250"/>
        <end position="267"/>
    </location>
</feature>
<proteinExistence type="inferred from homology"/>
<comment type="subcellular location">
    <subcellularLocation>
        <location evidence="1">Membrane</location>
        <topology evidence="1">Multi-pass membrane protein</topology>
    </subcellularLocation>
</comment>
<reference evidence="9 10" key="1">
    <citation type="journal article" date="2018" name="Syst. Appl. Microbiol.">
        <title>Abditibacterium utsteinense sp. nov., the first cultivated member of candidate phylum FBP, isolated from ice-free Antarctic soil samples.</title>
        <authorList>
            <person name="Tahon G."/>
            <person name="Tytgat B."/>
            <person name="Lebbe L."/>
            <person name="Carlier A."/>
            <person name="Willems A."/>
        </authorList>
    </citation>
    <scope>NUCLEOTIDE SEQUENCE [LARGE SCALE GENOMIC DNA]</scope>
    <source>
        <strain evidence="9 10">LMG 29911</strain>
    </source>
</reference>
<protein>
    <submittedName>
        <fullName evidence="9">Potassium/proton antiporter membrane subunit, CPA2 family</fullName>
    </submittedName>
</protein>
<name>A0A2S8SPI6_9BACT</name>
<accession>A0A2S8SPI6</accession>
<dbReference type="Gene3D" id="1.20.1530.20">
    <property type="match status" value="1"/>
</dbReference>
<dbReference type="InParanoid" id="A0A2S8SPI6"/>